<dbReference type="EMBL" id="JASSZA010000005">
    <property type="protein sequence ID" value="KAK2110600.1"/>
    <property type="molecule type" value="Genomic_DNA"/>
</dbReference>
<reference evidence="2 3" key="1">
    <citation type="submission" date="2023-05" db="EMBL/GenBank/DDBJ databases">
        <title>B98-5 Cell Line De Novo Hybrid Assembly: An Optical Mapping Approach.</title>
        <authorList>
            <person name="Kananen K."/>
            <person name="Auerbach J.A."/>
            <person name="Kautto E."/>
            <person name="Blachly J.S."/>
        </authorList>
    </citation>
    <scope>NUCLEOTIDE SEQUENCE [LARGE SCALE GENOMIC DNA]</scope>
    <source>
        <strain evidence="2">B95-8</strain>
        <tissue evidence="2">Cell line</tissue>
    </source>
</reference>
<sequence>MAHSDLILHVRDVSHPKLELQKVSVVSTLHGLQLPAPLLDCMLEVHNKVDLVPGYHPTEPNIMPVSALLGHRLQELKAELDTVVFKAMGRQVLTLHVQLARAQLSWLHKKTTVQQVDVIPEDGAADVRVIISHSAYGKFWKLFPG</sequence>
<dbReference type="PANTHER" id="PTHR10229:SF0">
    <property type="entry name" value="GTP-BINDING PROTEIN 6-RELATED"/>
    <property type="match status" value="1"/>
</dbReference>
<accession>A0ABQ9VMH8</accession>
<comment type="caution">
    <text evidence="2">The sequence shown here is derived from an EMBL/GenBank/DDBJ whole genome shotgun (WGS) entry which is preliminary data.</text>
</comment>
<name>A0ABQ9VMH8_SAGOE</name>
<evidence type="ECO:0000313" key="2">
    <source>
        <dbReference type="EMBL" id="KAK2110600.1"/>
    </source>
</evidence>
<protein>
    <submittedName>
        <fullName evidence="2">GTP-binding protein 6</fullName>
    </submittedName>
</protein>
<dbReference type="Proteomes" id="UP001266305">
    <property type="component" value="Unassembled WGS sequence"/>
</dbReference>
<evidence type="ECO:0000313" key="3">
    <source>
        <dbReference type="Proteomes" id="UP001266305"/>
    </source>
</evidence>
<organism evidence="2 3">
    <name type="scientific">Saguinus oedipus</name>
    <name type="common">Cotton-top tamarin</name>
    <name type="synonym">Oedipomidas oedipus</name>
    <dbReference type="NCBI Taxonomy" id="9490"/>
    <lineage>
        <taxon>Eukaryota</taxon>
        <taxon>Metazoa</taxon>
        <taxon>Chordata</taxon>
        <taxon>Craniata</taxon>
        <taxon>Vertebrata</taxon>
        <taxon>Euteleostomi</taxon>
        <taxon>Mammalia</taxon>
        <taxon>Eutheria</taxon>
        <taxon>Euarchontoglires</taxon>
        <taxon>Primates</taxon>
        <taxon>Haplorrhini</taxon>
        <taxon>Platyrrhini</taxon>
        <taxon>Cebidae</taxon>
        <taxon>Callitrichinae</taxon>
        <taxon>Saguinus</taxon>
    </lineage>
</organism>
<dbReference type="InterPro" id="IPR027417">
    <property type="entry name" value="P-loop_NTPase"/>
</dbReference>
<dbReference type="InterPro" id="IPR016496">
    <property type="entry name" value="GTPase_HflX"/>
</dbReference>
<dbReference type="SUPFAM" id="SSF52540">
    <property type="entry name" value="P-loop containing nucleoside triphosphate hydrolases"/>
    <property type="match status" value="1"/>
</dbReference>
<keyword evidence="3" id="KW-1185">Reference proteome</keyword>
<gene>
    <name evidence="2" type="primary">GTPBP6_1</name>
    <name evidence="2" type="ORF">P7K49_010346</name>
</gene>
<dbReference type="PANTHER" id="PTHR10229">
    <property type="entry name" value="GTP-BINDING PROTEIN HFLX"/>
    <property type="match status" value="1"/>
</dbReference>
<evidence type="ECO:0000259" key="1">
    <source>
        <dbReference type="PROSITE" id="PS51705"/>
    </source>
</evidence>
<proteinExistence type="predicted"/>
<dbReference type="PROSITE" id="PS51705">
    <property type="entry name" value="G_HFLX"/>
    <property type="match status" value="1"/>
</dbReference>
<feature type="domain" description="Hflx-type G" evidence="1">
    <location>
        <begin position="1"/>
        <end position="88"/>
    </location>
</feature>
<dbReference type="InterPro" id="IPR030394">
    <property type="entry name" value="G_HFLX_dom"/>
</dbReference>